<name>A0A1H1VM33_9GAMM</name>
<dbReference type="GO" id="GO:0042597">
    <property type="term" value="C:periplasmic space"/>
    <property type="evidence" value="ECO:0007669"/>
    <property type="project" value="UniProtKB-SubCell"/>
</dbReference>
<evidence type="ECO:0000313" key="7">
    <source>
        <dbReference type="Proteomes" id="UP000243413"/>
    </source>
</evidence>
<feature type="chain" id="PRO_5009263546" evidence="4">
    <location>
        <begin position="29"/>
        <end position="349"/>
    </location>
</feature>
<dbReference type="Pfam" id="PF09084">
    <property type="entry name" value="NMT1"/>
    <property type="match status" value="1"/>
</dbReference>
<evidence type="ECO:0000256" key="1">
    <source>
        <dbReference type="ARBA" id="ARBA00004418"/>
    </source>
</evidence>
<evidence type="ECO:0000256" key="2">
    <source>
        <dbReference type="ARBA" id="ARBA00010742"/>
    </source>
</evidence>
<evidence type="ECO:0000256" key="3">
    <source>
        <dbReference type="ARBA" id="ARBA00022729"/>
    </source>
</evidence>
<dbReference type="PANTHER" id="PTHR30024:SF47">
    <property type="entry name" value="TAURINE-BINDING PERIPLASMIC PROTEIN"/>
    <property type="match status" value="1"/>
</dbReference>
<proteinExistence type="inferred from homology"/>
<dbReference type="RefSeq" id="WP_197674493.1">
    <property type="nucleotide sequence ID" value="NZ_LT629763.1"/>
</dbReference>
<feature type="signal peptide" evidence="4">
    <location>
        <begin position="1"/>
        <end position="28"/>
    </location>
</feature>
<comment type="similarity">
    <text evidence="2">Belongs to the bacterial solute-binding protein SsuA/TauA family.</text>
</comment>
<keyword evidence="3 4" id="KW-0732">Signal</keyword>
<evidence type="ECO:0000256" key="4">
    <source>
        <dbReference type="SAM" id="SignalP"/>
    </source>
</evidence>
<feature type="domain" description="SsuA/THI5-like" evidence="5">
    <location>
        <begin position="45"/>
        <end position="251"/>
    </location>
</feature>
<dbReference type="STRING" id="472181.SAMN05216271_2925"/>
<dbReference type="PANTHER" id="PTHR30024">
    <property type="entry name" value="ALIPHATIC SULFONATES-BINDING PROTEIN-RELATED"/>
    <property type="match status" value="1"/>
</dbReference>
<evidence type="ECO:0000259" key="5">
    <source>
        <dbReference type="Pfam" id="PF09084"/>
    </source>
</evidence>
<dbReference type="Proteomes" id="UP000243413">
    <property type="component" value="Chromosome I"/>
</dbReference>
<dbReference type="SUPFAM" id="SSF53850">
    <property type="entry name" value="Periplasmic binding protein-like II"/>
    <property type="match status" value="1"/>
</dbReference>
<evidence type="ECO:0000313" key="6">
    <source>
        <dbReference type="EMBL" id="SDS85813.1"/>
    </source>
</evidence>
<gene>
    <name evidence="6" type="ORF">SAMN05216271_2925</name>
</gene>
<organism evidence="6 7">
    <name type="scientific">Halopseudomonas sabulinigri</name>
    <dbReference type="NCBI Taxonomy" id="472181"/>
    <lineage>
        <taxon>Bacteria</taxon>
        <taxon>Pseudomonadati</taxon>
        <taxon>Pseudomonadota</taxon>
        <taxon>Gammaproteobacteria</taxon>
        <taxon>Pseudomonadales</taxon>
        <taxon>Pseudomonadaceae</taxon>
        <taxon>Halopseudomonas</taxon>
    </lineage>
</organism>
<dbReference type="AlphaFoldDB" id="A0A1H1VM33"/>
<dbReference type="InterPro" id="IPR015168">
    <property type="entry name" value="SsuA/THI5"/>
</dbReference>
<dbReference type="Gene3D" id="3.40.190.10">
    <property type="entry name" value="Periplasmic binding protein-like II"/>
    <property type="match status" value="2"/>
</dbReference>
<protein>
    <submittedName>
        <fullName evidence="6">NitT/TauT family transport system substrate-binding protein</fullName>
    </submittedName>
</protein>
<reference evidence="7" key="1">
    <citation type="submission" date="2016-10" db="EMBL/GenBank/DDBJ databases">
        <authorList>
            <person name="Varghese N."/>
            <person name="Submissions S."/>
        </authorList>
    </citation>
    <scope>NUCLEOTIDE SEQUENCE [LARGE SCALE GENOMIC DNA]</scope>
    <source>
        <strain evidence="7">JCM 14963</strain>
    </source>
</reference>
<accession>A0A1H1VM33</accession>
<comment type="subcellular location">
    <subcellularLocation>
        <location evidence="1">Periplasm</location>
    </subcellularLocation>
</comment>
<dbReference type="EMBL" id="LT629763">
    <property type="protein sequence ID" value="SDS85813.1"/>
    <property type="molecule type" value="Genomic_DNA"/>
</dbReference>
<sequence length="349" mass="37814">MKLGNWSKAAKGCVLGAALMCSNGMVQAAESVNVSLFSWPGYGFWFIAKEKNLVPELDLNISIIEDPYESFGLMTAGQLDVTSSTVEYGPIAVDKNIPIKLVTYTNPSYGTDKIILAPGINSAKDLIGKKIAVMEGGLTQIFMGIWLEQNGVAIDEVEFVNVIMDEAVGAMLGGSVSAVELWEPFGSQLLKNMPGATVVADSSQGDWISTALLGDGMYMSEAFLTERPEAANLAMQAYFKAVEFWKQNPEEGNRIIADAIQFDVSDVEMVIGVDGEIHKGGIMVFDLDEAARFMGVKDGDLPLGMSNGQIAEHWKTTNTWWQKFGMADAMHDWTEGVDLSPLKAAVEAE</sequence>